<protein>
    <submittedName>
        <fullName evidence="1">PREDICTED: putative nuclease HARBI1</fullName>
    </submittedName>
</protein>
<gene>
    <name evidence="1" type="ORF">ALMOND_2B001703</name>
</gene>
<organism evidence="1 2">
    <name type="scientific">Prunus dulcis</name>
    <name type="common">Almond</name>
    <name type="synonym">Amygdalus dulcis</name>
    <dbReference type="NCBI Taxonomy" id="3755"/>
    <lineage>
        <taxon>Eukaryota</taxon>
        <taxon>Viridiplantae</taxon>
        <taxon>Streptophyta</taxon>
        <taxon>Embryophyta</taxon>
        <taxon>Tracheophyta</taxon>
        <taxon>Spermatophyta</taxon>
        <taxon>Magnoliopsida</taxon>
        <taxon>eudicotyledons</taxon>
        <taxon>Gunneridae</taxon>
        <taxon>Pentapetalae</taxon>
        <taxon>rosids</taxon>
        <taxon>fabids</taxon>
        <taxon>Rosales</taxon>
        <taxon>Rosaceae</taxon>
        <taxon>Amygdaloideae</taxon>
        <taxon>Amygdaleae</taxon>
        <taxon>Prunus</taxon>
    </lineage>
</organism>
<accession>A0A5E4GM25</accession>
<dbReference type="Proteomes" id="UP000327085">
    <property type="component" value="Chromosome 6"/>
</dbReference>
<dbReference type="OMA" id="YHITYGP"/>
<dbReference type="EMBL" id="CABIKO010001045">
    <property type="protein sequence ID" value="VVA40683.1"/>
    <property type="molecule type" value="Genomic_DNA"/>
</dbReference>
<evidence type="ECO:0000313" key="1">
    <source>
        <dbReference type="EMBL" id="VVA40683.1"/>
    </source>
</evidence>
<dbReference type="InParanoid" id="A0A5E4GM25"/>
<dbReference type="Gramene" id="VVA40683">
    <property type="protein sequence ID" value="VVA40683"/>
    <property type="gene ID" value="Prudul26B001703"/>
</dbReference>
<dbReference type="AlphaFoldDB" id="A0A5E4GM25"/>
<evidence type="ECO:0000313" key="2">
    <source>
        <dbReference type="Proteomes" id="UP000327085"/>
    </source>
</evidence>
<name>A0A5E4GM25_PRUDU</name>
<proteinExistence type="predicted"/>
<sequence length="119" mass="13828">MAVDVLKPSDPEFNGVPKEILRDSRYMPHFKKKWSILRDMPTYPFHKQVKIVIATMTLHNYIRRHAQLDIHFHKVNNNPNAMEMEGDAQEGYHITYGPGAQEVETLRNKIATRLINVSS</sequence>
<reference evidence="2" key="1">
    <citation type="journal article" date="2020" name="Plant J.">
        <title>Transposons played a major role in the diversification between the closely related almond and peach genomes: results from the almond genome sequence.</title>
        <authorList>
            <person name="Alioto T."/>
            <person name="Alexiou K.G."/>
            <person name="Bardil A."/>
            <person name="Barteri F."/>
            <person name="Castanera R."/>
            <person name="Cruz F."/>
            <person name="Dhingra A."/>
            <person name="Duval H."/>
            <person name="Fernandez I Marti A."/>
            <person name="Frias L."/>
            <person name="Galan B."/>
            <person name="Garcia J.L."/>
            <person name="Howad W."/>
            <person name="Gomez-Garrido J."/>
            <person name="Gut M."/>
            <person name="Julca I."/>
            <person name="Morata J."/>
            <person name="Puigdomenech P."/>
            <person name="Ribeca P."/>
            <person name="Rubio Cabetas M.J."/>
            <person name="Vlasova A."/>
            <person name="Wirthensohn M."/>
            <person name="Garcia-Mas J."/>
            <person name="Gabaldon T."/>
            <person name="Casacuberta J.M."/>
            <person name="Arus P."/>
        </authorList>
    </citation>
    <scope>NUCLEOTIDE SEQUENCE [LARGE SCALE GENOMIC DNA]</scope>
    <source>
        <strain evidence="2">cv. Texas</strain>
    </source>
</reference>